<evidence type="ECO:0000313" key="8">
    <source>
        <dbReference type="Proteomes" id="UP000431922"/>
    </source>
</evidence>
<evidence type="ECO:0000313" key="7">
    <source>
        <dbReference type="EMBL" id="MXP45607.1"/>
    </source>
</evidence>
<evidence type="ECO:0000256" key="1">
    <source>
        <dbReference type="ARBA" id="ARBA00004442"/>
    </source>
</evidence>
<feature type="chain" id="PRO_5032886582" evidence="6">
    <location>
        <begin position="27"/>
        <end position="293"/>
    </location>
</feature>
<evidence type="ECO:0000256" key="2">
    <source>
        <dbReference type="ARBA" id="ARBA00005722"/>
    </source>
</evidence>
<keyword evidence="5" id="KW-0998">Cell outer membrane</keyword>
<evidence type="ECO:0000256" key="5">
    <source>
        <dbReference type="ARBA" id="ARBA00023237"/>
    </source>
</evidence>
<evidence type="ECO:0000256" key="6">
    <source>
        <dbReference type="SAM" id="SignalP"/>
    </source>
</evidence>
<dbReference type="InterPro" id="IPR010583">
    <property type="entry name" value="MipA"/>
</dbReference>
<proteinExistence type="inferred from homology"/>
<keyword evidence="3 6" id="KW-0732">Signal</keyword>
<sequence length="293" mass="30233">MHRRFTSAALASAAICLAAAASGAAAQDSPPPVGPPEAPEETVYDDNWISLGVGAGLGPSYSGSDDYVLFPAPIVQGKVAGIGISPRPAGLALDVIDDAPGSPVNFSFGPSFRMRSDRASRIEDEVVELAGELDRAWEVGVSAGISKPALLNPYDSLSFGVDARWDVAGAHGGMVLEPGVSYFTPLNRGMAAALSVSAEYADDDFNSYYYTVDAAQSAASGLDQYQADAGFNSVGTNLLLAIDLDGNLQNGGISAVLIGGYSRLLGDAKNTPYTSERGSADQFFGAVGIGYTF</sequence>
<evidence type="ECO:0000256" key="4">
    <source>
        <dbReference type="ARBA" id="ARBA00023136"/>
    </source>
</evidence>
<keyword evidence="8" id="KW-1185">Reference proteome</keyword>
<organism evidence="7 8">
    <name type="scientific">Allopontixanthobacter sediminis</name>
    <dbReference type="NCBI Taxonomy" id="1689985"/>
    <lineage>
        <taxon>Bacteria</taxon>
        <taxon>Pseudomonadati</taxon>
        <taxon>Pseudomonadota</taxon>
        <taxon>Alphaproteobacteria</taxon>
        <taxon>Sphingomonadales</taxon>
        <taxon>Erythrobacteraceae</taxon>
        <taxon>Allopontixanthobacter</taxon>
    </lineage>
</organism>
<reference evidence="7 8" key="1">
    <citation type="submission" date="2019-12" db="EMBL/GenBank/DDBJ databases">
        <title>Genomic-based taxomic classification of the family Erythrobacteraceae.</title>
        <authorList>
            <person name="Xu L."/>
        </authorList>
    </citation>
    <scope>NUCLEOTIDE SEQUENCE [LARGE SCALE GENOMIC DNA]</scope>
    <source>
        <strain evidence="7 8">KCTC 42453</strain>
    </source>
</reference>
<dbReference type="AlphaFoldDB" id="A0A845B850"/>
<comment type="caution">
    <text evidence="7">The sequence shown here is derived from an EMBL/GenBank/DDBJ whole genome shotgun (WGS) entry which is preliminary data.</text>
</comment>
<dbReference type="PANTHER" id="PTHR38776">
    <property type="entry name" value="MLTA-INTERACTING PROTEIN-RELATED"/>
    <property type="match status" value="1"/>
</dbReference>
<evidence type="ECO:0000256" key="3">
    <source>
        <dbReference type="ARBA" id="ARBA00022729"/>
    </source>
</evidence>
<dbReference type="Proteomes" id="UP000431922">
    <property type="component" value="Unassembled WGS sequence"/>
</dbReference>
<dbReference type="OrthoDB" id="5462484at2"/>
<dbReference type="RefSeq" id="WP_160757245.1">
    <property type="nucleotide sequence ID" value="NZ_WTYL01000004.1"/>
</dbReference>
<gene>
    <name evidence="7" type="ORF">GRI65_14230</name>
</gene>
<dbReference type="EMBL" id="WTYL01000004">
    <property type="protein sequence ID" value="MXP45607.1"/>
    <property type="molecule type" value="Genomic_DNA"/>
</dbReference>
<dbReference type="Pfam" id="PF06629">
    <property type="entry name" value="MipA"/>
    <property type="match status" value="1"/>
</dbReference>
<dbReference type="PANTHER" id="PTHR38776:SF1">
    <property type="entry name" value="MLTA-INTERACTING PROTEIN-RELATED"/>
    <property type="match status" value="1"/>
</dbReference>
<comment type="subcellular location">
    <subcellularLocation>
        <location evidence="1">Cell outer membrane</location>
    </subcellularLocation>
</comment>
<name>A0A845B850_9SPHN</name>
<comment type="similarity">
    <text evidence="2">Belongs to the MipA/OmpV family.</text>
</comment>
<accession>A0A845B850</accession>
<keyword evidence="4" id="KW-0472">Membrane</keyword>
<dbReference type="GO" id="GO:0009279">
    <property type="term" value="C:cell outer membrane"/>
    <property type="evidence" value="ECO:0007669"/>
    <property type="project" value="UniProtKB-SubCell"/>
</dbReference>
<feature type="signal peptide" evidence="6">
    <location>
        <begin position="1"/>
        <end position="26"/>
    </location>
</feature>
<protein>
    <submittedName>
        <fullName evidence="7">MipA/OmpV family protein</fullName>
    </submittedName>
</protein>